<dbReference type="InterPro" id="IPR003787">
    <property type="entry name" value="Sulphur_relay_DsrE/F-like"/>
</dbReference>
<gene>
    <name evidence="2" type="ORF">L1I30_06110</name>
</gene>
<name>A0ABS9EEG1_9FLAO</name>
<keyword evidence="3" id="KW-1185">Reference proteome</keyword>
<dbReference type="SUPFAM" id="SSF75169">
    <property type="entry name" value="DsrEFH-like"/>
    <property type="match status" value="1"/>
</dbReference>
<protein>
    <submittedName>
        <fullName evidence="2">DsrE family protein</fullName>
    </submittedName>
</protein>
<reference evidence="2" key="1">
    <citation type="submission" date="2022-01" db="EMBL/GenBank/DDBJ databases">
        <title>Gillisia lutea sp. nov., isolated from marine plastic residues from the Malvarosa beach (Valencia, Spain).</title>
        <authorList>
            <person name="Vidal-Verdu A."/>
            <person name="Molina-Menor E."/>
            <person name="Satari L."/>
            <person name="Pascual J."/>
            <person name="Pereto J."/>
            <person name="Porcar M."/>
        </authorList>
    </citation>
    <scope>NUCLEOTIDE SEQUENCE</scope>
    <source>
        <strain evidence="2">M10.2A</strain>
    </source>
</reference>
<dbReference type="Proteomes" id="UP001179363">
    <property type="component" value="Unassembled WGS sequence"/>
</dbReference>
<feature type="chain" id="PRO_5047292511" evidence="1">
    <location>
        <begin position="19"/>
        <end position="179"/>
    </location>
</feature>
<proteinExistence type="predicted"/>
<dbReference type="InterPro" id="IPR027396">
    <property type="entry name" value="DsrEFH-like"/>
</dbReference>
<feature type="signal peptide" evidence="1">
    <location>
        <begin position="1"/>
        <end position="18"/>
    </location>
</feature>
<keyword evidence="1" id="KW-0732">Signal</keyword>
<accession>A0ABS9EEG1</accession>
<organism evidence="2 3">
    <name type="scientific">Gillisia lutea</name>
    <dbReference type="NCBI Taxonomy" id="2909668"/>
    <lineage>
        <taxon>Bacteria</taxon>
        <taxon>Pseudomonadati</taxon>
        <taxon>Bacteroidota</taxon>
        <taxon>Flavobacteriia</taxon>
        <taxon>Flavobacteriales</taxon>
        <taxon>Flavobacteriaceae</taxon>
        <taxon>Gillisia</taxon>
    </lineage>
</organism>
<comment type="caution">
    <text evidence="2">The sequence shown here is derived from an EMBL/GenBank/DDBJ whole genome shotgun (WGS) entry which is preliminary data.</text>
</comment>
<evidence type="ECO:0000256" key="1">
    <source>
        <dbReference type="SAM" id="SignalP"/>
    </source>
</evidence>
<dbReference type="EMBL" id="JAKGTH010000007">
    <property type="protein sequence ID" value="MCF4101231.1"/>
    <property type="molecule type" value="Genomic_DNA"/>
</dbReference>
<evidence type="ECO:0000313" key="2">
    <source>
        <dbReference type="EMBL" id="MCF4101231.1"/>
    </source>
</evidence>
<dbReference type="PANTHER" id="PTHR37691">
    <property type="entry name" value="BLR3518 PROTEIN"/>
    <property type="match status" value="1"/>
</dbReference>
<evidence type="ECO:0000313" key="3">
    <source>
        <dbReference type="Proteomes" id="UP001179363"/>
    </source>
</evidence>
<dbReference type="RefSeq" id="WP_236133381.1">
    <property type="nucleotide sequence ID" value="NZ_JAKGTH010000007.1"/>
</dbReference>
<sequence length="179" mass="19854">MKNIFFLLSLLLSQLLYSQNTTQESPIQAYGSFYEVEQTDFKTDTSHPLKVVFEVGRSFDDASKPNPLIETAARYINMHYNAGVALKNLEVALVIHGSASKDILKDEKYAQKNDGIKTNSNTALITALAEKGVKIILCGQTAAYHNITKTETLPEVEFALSAMTALVQLQNDGYRLISF</sequence>
<dbReference type="Gene3D" id="3.40.1260.10">
    <property type="entry name" value="DsrEFH-like"/>
    <property type="match status" value="1"/>
</dbReference>
<dbReference type="PANTHER" id="PTHR37691:SF1">
    <property type="entry name" value="BLR3518 PROTEIN"/>
    <property type="match status" value="1"/>
</dbReference>
<dbReference type="Pfam" id="PF02635">
    <property type="entry name" value="DsrE"/>
    <property type="match status" value="1"/>
</dbReference>